<dbReference type="AlphaFoldDB" id="F3C868"/>
<dbReference type="EMBL" id="ADWY01000965">
    <property type="protein sequence ID" value="EGH15351.1"/>
    <property type="molecule type" value="Genomic_DNA"/>
</dbReference>
<accession>F3C868</accession>
<feature type="non-terminal residue" evidence="1">
    <location>
        <position position="1"/>
    </location>
</feature>
<evidence type="ECO:0000313" key="1">
    <source>
        <dbReference type="EMBL" id="EGH15351.1"/>
    </source>
</evidence>
<gene>
    <name evidence="1" type="ORF">Pgy4_20144</name>
</gene>
<dbReference type="HOGENOM" id="CLU_3393671_0_0_6"/>
<sequence>KSQKEVFDRHELMTLRTCLLEGKIEGDFELTV</sequence>
<reference evidence="1 2" key="1">
    <citation type="journal article" date="2011" name="PLoS Pathog.">
        <title>Dynamic evolution of pathogenicity revealed by sequencing and comparative genomics of 19 Pseudomonas syringae isolates.</title>
        <authorList>
            <person name="Baltrus D.A."/>
            <person name="Nishimura M.T."/>
            <person name="Romanchuk A."/>
            <person name="Chang J.H."/>
            <person name="Mukhtar M.S."/>
            <person name="Cherkis K."/>
            <person name="Roach J."/>
            <person name="Grant S.R."/>
            <person name="Jones C.D."/>
            <person name="Dangl J.L."/>
        </authorList>
    </citation>
    <scope>NUCLEOTIDE SEQUENCE [LARGE SCALE GENOMIC DNA]</scope>
    <source>
        <strain evidence="2">race 4</strain>
    </source>
</reference>
<protein>
    <submittedName>
        <fullName evidence="1">Uncharacterized protein</fullName>
    </submittedName>
</protein>
<evidence type="ECO:0000313" key="2">
    <source>
        <dbReference type="Proteomes" id="UP000005466"/>
    </source>
</evidence>
<proteinExistence type="predicted"/>
<dbReference type="Proteomes" id="UP000005466">
    <property type="component" value="Unassembled WGS sequence"/>
</dbReference>
<dbReference type="BioCyc" id="PSYR875330:G11XH-3789-MONOMER"/>
<name>F3C868_PSESG</name>
<organism evidence="1 2">
    <name type="scientific">Pseudomonas savastanoi pv. glycinea str. race 4</name>
    <dbReference type="NCBI Taxonomy" id="875330"/>
    <lineage>
        <taxon>Bacteria</taxon>
        <taxon>Pseudomonadati</taxon>
        <taxon>Pseudomonadota</taxon>
        <taxon>Gammaproteobacteria</taxon>
        <taxon>Pseudomonadales</taxon>
        <taxon>Pseudomonadaceae</taxon>
        <taxon>Pseudomonas</taxon>
    </lineage>
</organism>
<comment type="caution">
    <text evidence="1">The sequence shown here is derived from an EMBL/GenBank/DDBJ whole genome shotgun (WGS) entry which is preliminary data.</text>
</comment>